<evidence type="ECO:0000259" key="10">
    <source>
        <dbReference type="Pfam" id="PF01512"/>
    </source>
</evidence>
<organism evidence="12 13">
    <name type="scientific">Nocardioides fonticola</name>
    <dbReference type="NCBI Taxonomy" id="450363"/>
    <lineage>
        <taxon>Bacteria</taxon>
        <taxon>Bacillati</taxon>
        <taxon>Actinomycetota</taxon>
        <taxon>Actinomycetes</taxon>
        <taxon>Propionibacteriales</taxon>
        <taxon>Nocardioidaceae</taxon>
        <taxon>Nocardioides</taxon>
    </lineage>
</organism>
<evidence type="ECO:0000259" key="11">
    <source>
        <dbReference type="Pfam" id="PF10589"/>
    </source>
</evidence>
<dbReference type="PANTHER" id="PTHR11780:SF10">
    <property type="entry name" value="NADH DEHYDROGENASE [UBIQUINONE] FLAVOPROTEIN 1, MITOCHONDRIAL"/>
    <property type="match status" value="1"/>
</dbReference>
<dbReference type="InterPro" id="IPR037225">
    <property type="entry name" value="Nuo51_FMN-bd_sf"/>
</dbReference>
<dbReference type="Pfam" id="PF10589">
    <property type="entry name" value="NADH_4Fe-4S"/>
    <property type="match status" value="1"/>
</dbReference>
<dbReference type="InterPro" id="IPR050837">
    <property type="entry name" value="ComplexI_51kDa_subunit"/>
</dbReference>
<feature type="domain" description="NADH-ubiquinone oxidoreductase 51kDa subunit FMN-binding" evidence="10">
    <location>
        <begin position="51"/>
        <end position="207"/>
    </location>
</feature>
<dbReference type="Proteomes" id="UP001501495">
    <property type="component" value="Unassembled WGS sequence"/>
</dbReference>
<evidence type="ECO:0000256" key="5">
    <source>
        <dbReference type="ARBA" id="ARBA00022630"/>
    </source>
</evidence>
<keyword evidence="9" id="KW-0411">Iron-sulfur</keyword>
<dbReference type="Pfam" id="PF01512">
    <property type="entry name" value="Complex1_51K"/>
    <property type="match status" value="1"/>
</dbReference>
<protein>
    <submittedName>
        <fullName evidence="12">NADH-quinone oxidoreductase subunit NuoF family protein</fullName>
    </submittedName>
</protein>
<evidence type="ECO:0000256" key="4">
    <source>
        <dbReference type="ARBA" id="ARBA00022485"/>
    </source>
</evidence>
<dbReference type="RefSeq" id="WP_344731179.1">
    <property type="nucleotide sequence ID" value="NZ_BAAAZH010000001.1"/>
</dbReference>
<evidence type="ECO:0000256" key="9">
    <source>
        <dbReference type="ARBA" id="ARBA00023014"/>
    </source>
</evidence>
<dbReference type="EMBL" id="BAAAZH010000001">
    <property type="protein sequence ID" value="GAA4107620.1"/>
    <property type="molecule type" value="Genomic_DNA"/>
</dbReference>
<dbReference type="InterPro" id="IPR019575">
    <property type="entry name" value="Nuop51_4Fe4S-bd"/>
</dbReference>
<evidence type="ECO:0000256" key="6">
    <source>
        <dbReference type="ARBA" id="ARBA00022643"/>
    </source>
</evidence>
<keyword evidence="13" id="KW-1185">Reference proteome</keyword>
<sequence length="411" mass="42125">MRSPLPVTEELLIHPGPALLAEVSPGRTLADHRRRRGAPARIGFDALQAMIEAADVRGRGGAGFPFATKLAAAARGRRPVVVVNASEGEPVSAKDSALAMVAPHLVLDGAATAARALRARDVHVVLPGDRPRARGLLAAAIAERDDADLRWHTSTAEPRFVAGQARAVIELLEGRPNLPVTAWTPEAVSGYRGRPTLLSNAETWAHVGLLALEGLAPTLARGTHAEPGTTLLTVNVPGQPTAVHEVEHGTPLVDLLPAQAGGGPVLLGGFHGTWATWPQIADAVVSRTGLAEAGLALGAGVVLAPGPNACALALTEQITGHLAAQSAGRCGPCVNGLPALADAVAGLRRGRPGSLERVQQLCGLLPGRGACAHPDGTTRLVASLLTALPHEVDAHARGRCTRAAAPIGAAR</sequence>
<dbReference type="PANTHER" id="PTHR11780">
    <property type="entry name" value="NADH-UBIQUINONE OXIDOREDUCTASE FLAVOPROTEIN 1 NDUFV1"/>
    <property type="match status" value="1"/>
</dbReference>
<evidence type="ECO:0000313" key="13">
    <source>
        <dbReference type="Proteomes" id="UP001501495"/>
    </source>
</evidence>
<keyword evidence="5" id="KW-0285">Flavoprotein</keyword>
<evidence type="ECO:0000256" key="8">
    <source>
        <dbReference type="ARBA" id="ARBA00023004"/>
    </source>
</evidence>
<comment type="similarity">
    <text evidence="3">Belongs to the complex I 51 kDa subunit family.</text>
</comment>
<accession>A0ABP7X8X1</accession>
<dbReference type="Gene3D" id="1.20.1440.230">
    <property type="entry name" value="NADH-ubiquinone oxidoreductase 51kDa subunit, iron-sulphur binding domain"/>
    <property type="match status" value="1"/>
</dbReference>
<feature type="domain" description="NADH-ubiquinone oxidoreductase 51kDa subunit iron-sulphur binding" evidence="11">
    <location>
        <begin position="315"/>
        <end position="395"/>
    </location>
</feature>
<proteinExistence type="inferred from homology"/>
<evidence type="ECO:0000256" key="2">
    <source>
        <dbReference type="ARBA" id="ARBA00001966"/>
    </source>
</evidence>
<reference evidence="13" key="1">
    <citation type="journal article" date="2019" name="Int. J. Syst. Evol. Microbiol.">
        <title>The Global Catalogue of Microorganisms (GCM) 10K type strain sequencing project: providing services to taxonomists for standard genome sequencing and annotation.</title>
        <authorList>
            <consortium name="The Broad Institute Genomics Platform"/>
            <consortium name="The Broad Institute Genome Sequencing Center for Infectious Disease"/>
            <person name="Wu L."/>
            <person name="Ma J."/>
        </authorList>
    </citation>
    <scope>NUCLEOTIDE SEQUENCE [LARGE SCALE GENOMIC DNA]</scope>
    <source>
        <strain evidence="13">JCM 16703</strain>
    </source>
</reference>
<dbReference type="SUPFAM" id="SSF142019">
    <property type="entry name" value="Nqo1 FMN-binding domain-like"/>
    <property type="match status" value="1"/>
</dbReference>
<keyword evidence="4" id="KW-0004">4Fe-4S</keyword>
<name>A0ABP7X8X1_9ACTN</name>
<keyword evidence="7" id="KW-0479">Metal-binding</keyword>
<evidence type="ECO:0000313" key="12">
    <source>
        <dbReference type="EMBL" id="GAA4107620.1"/>
    </source>
</evidence>
<evidence type="ECO:0000256" key="7">
    <source>
        <dbReference type="ARBA" id="ARBA00022723"/>
    </source>
</evidence>
<dbReference type="InterPro" id="IPR037207">
    <property type="entry name" value="Nuop51_4Fe4S-bd_sf"/>
</dbReference>
<dbReference type="Gene3D" id="3.10.20.600">
    <property type="match status" value="1"/>
</dbReference>
<dbReference type="InterPro" id="IPR011538">
    <property type="entry name" value="Nuo51_FMN-bd"/>
</dbReference>
<dbReference type="Gene3D" id="3.40.50.11540">
    <property type="entry name" value="NADH-ubiquinone oxidoreductase 51kDa subunit"/>
    <property type="match status" value="1"/>
</dbReference>
<keyword evidence="8" id="KW-0408">Iron</keyword>
<comment type="cofactor">
    <cofactor evidence="1">
        <name>FMN</name>
        <dbReference type="ChEBI" id="CHEBI:58210"/>
    </cofactor>
</comment>
<keyword evidence="6" id="KW-0288">FMN</keyword>
<evidence type="ECO:0000256" key="3">
    <source>
        <dbReference type="ARBA" id="ARBA00007523"/>
    </source>
</evidence>
<comment type="caution">
    <text evidence="12">The sequence shown here is derived from an EMBL/GenBank/DDBJ whole genome shotgun (WGS) entry which is preliminary data.</text>
</comment>
<evidence type="ECO:0000256" key="1">
    <source>
        <dbReference type="ARBA" id="ARBA00001917"/>
    </source>
</evidence>
<comment type="cofactor">
    <cofactor evidence="2">
        <name>[4Fe-4S] cluster</name>
        <dbReference type="ChEBI" id="CHEBI:49883"/>
    </cofactor>
</comment>
<dbReference type="SUPFAM" id="SSF140490">
    <property type="entry name" value="Nqo1C-terminal domain-like"/>
    <property type="match status" value="1"/>
</dbReference>
<gene>
    <name evidence="12" type="ORF">GCM10022215_00630</name>
</gene>